<reference evidence="9" key="1">
    <citation type="submission" date="2016-01" db="EMBL/GenBank/DDBJ databases">
        <title>Reference transcriptome for the parasite Schistocephalus solidus: insights into the molecular evolution of parasitism.</title>
        <authorList>
            <person name="Hebert F.O."/>
            <person name="Grambauer S."/>
            <person name="Barber I."/>
            <person name="Landry C.R."/>
            <person name="Aubin-Horth N."/>
        </authorList>
    </citation>
    <scope>NUCLEOTIDE SEQUENCE</scope>
</reference>
<feature type="compositionally biased region" description="Basic and acidic residues" evidence="7">
    <location>
        <begin position="224"/>
        <end position="236"/>
    </location>
</feature>
<dbReference type="GO" id="GO:0016887">
    <property type="term" value="F:ATP hydrolysis activity"/>
    <property type="evidence" value="ECO:0007669"/>
    <property type="project" value="InterPro"/>
</dbReference>
<keyword evidence="6" id="KW-0175">Coiled coil</keyword>
<dbReference type="GO" id="GO:0006334">
    <property type="term" value="P:nucleosome assembly"/>
    <property type="evidence" value="ECO:0007669"/>
    <property type="project" value="TreeGrafter"/>
</dbReference>
<organism evidence="9">
    <name type="scientific">Schistocephalus solidus</name>
    <name type="common">Tapeworm</name>
    <dbReference type="NCBI Taxonomy" id="70667"/>
    <lineage>
        <taxon>Eukaryota</taxon>
        <taxon>Metazoa</taxon>
        <taxon>Spiralia</taxon>
        <taxon>Lophotrochozoa</taxon>
        <taxon>Platyhelminthes</taxon>
        <taxon>Cestoda</taxon>
        <taxon>Eucestoda</taxon>
        <taxon>Diphyllobothriidea</taxon>
        <taxon>Diphyllobothriidae</taxon>
        <taxon>Schistocephalus</taxon>
    </lineage>
</organism>
<keyword evidence="4 5" id="KW-0103">Bromodomain</keyword>
<dbReference type="Gene3D" id="3.40.50.300">
    <property type="entry name" value="P-loop containing nucleotide triphosphate hydrolases"/>
    <property type="match status" value="1"/>
</dbReference>
<comment type="similarity">
    <text evidence="1">Belongs to the AAA ATPase family.</text>
</comment>
<dbReference type="Pfam" id="PF00439">
    <property type="entry name" value="Bromodomain"/>
    <property type="match status" value="1"/>
</dbReference>
<accession>A0A0X3NXG3</accession>
<evidence type="ECO:0000256" key="3">
    <source>
        <dbReference type="ARBA" id="ARBA00022840"/>
    </source>
</evidence>
<evidence type="ECO:0000256" key="5">
    <source>
        <dbReference type="PROSITE-ProRule" id="PRU00035"/>
    </source>
</evidence>
<feature type="compositionally biased region" description="Polar residues" evidence="7">
    <location>
        <begin position="118"/>
        <end position="127"/>
    </location>
</feature>
<keyword evidence="2" id="KW-0547">Nucleotide-binding</keyword>
<dbReference type="FunFam" id="3.40.50.300:FF:000061">
    <property type="entry name" value="ATPase family, AAA domain-containing 2"/>
    <property type="match status" value="1"/>
</dbReference>
<feature type="compositionally biased region" description="Polar residues" evidence="7">
    <location>
        <begin position="81"/>
        <end position="101"/>
    </location>
</feature>
<feature type="region of interest" description="Disordered" evidence="7">
    <location>
        <begin position="1492"/>
        <end position="1530"/>
    </location>
</feature>
<dbReference type="GO" id="GO:0005634">
    <property type="term" value="C:nucleus"/>
    <property type="evidence" value="ECO:0007669"/>
    <property type="project" value="TreeGrafter"/>
</dbReference>
<feature type="region of interest" description="Disordered" evidence="7">
    <location>
        <begin position="331"/>
        <end position="372"/>
    </location>
</feature>
<dbReference type="SMART" id="SM00382">
    <property type="entry name" value="AAA"/>
    <property type="match status" value="1"/>
</dbReference>
<proteinExistence type="inferred from homology"/>
<dbReference type="InterPro" id="IPR036427">
    <property type="entry name" value="Bromodomain-like_sf"/>
</dbReference>
<evidence type="ECO:0000313" key="9">
    <source>
        <dbReference type="EMBL" id="JAP43830.1"/>
    </source>
</evidence>
<dbReference type="PRINTS" id="PR00503">
    <property type="entry name" value="BROMODOMAIN"/>
</dbReference>
<feature type="region of interest" description="Disordered" evidence="7">
    <location>
        <begin position="1097"/>
        <end position="1123"/>
    </location>
</feature>
<feature type="compositionally biased region" description="Low complexity" evidence="7">
    <location>
        <begin position="31"/>
        <end position="45"/>
    </location>
</feature>
<feature type="compositionally biased region" description="Acidic residues" evidence="7">
    <location>
        <begin position="142"/>
        <end position="157"/>
    </location>
</feature>
<dbReference type="PANTHER" id="PTHR23069">
    <property type="entry name" value="AAA DOMAIN-CONTAINING"/>
    <property type="match status" value="1"/>
</dbReference>
<dbReference type="Pfam" id="PF17862">
    <property type="entry name" value="AAA_lid_3"/>
    <property type="match status" value="1"/>
</dbReference>
<dbReference type="SUPFAM" id="SSF52540">
    <property type="entry name" value="P-loop containing nucleoside triphosphate hydrolases"/>
    <property type="match status" value="1"/>
</dbReference>
<name>A0A0X3NXG3_SCHSO</name>
<feature type="region of interest" description="Disordered" evidence="7">
    <location>
        <begin position="803"/>
        <end position="835"/>
    </location>
</feature>
<dbReference type="InterPro" id="IPR003593">
    <property type="entry name" value="AAA+_ATPase"/>
</dbReference>
<gene>
    <name evidence="9" type="primary">ATD2B</name>
    <name evidence="9" type="ORF">TR88663</name>
</gene>
<feature type="compositionally biased region" description="Low complexity" evidence="7">
    <location>
        <begin position="354"/>
        <end position="367"/>
    </location>
</feature>
<evidence type="ECO:0000259" key="8">
    <source>
        <dbReference type="PROSITE" id="PS50014"/>
    </source>
</evidence>
<dbReference type="InterPro" id="IPR027417">
    <property type="entry name" value="P-loop_NTPase"/>
</dbReference>
<dbReference type="GO" id="GO:0003682">
    <property type="term" value="F:chromatin binding"/>
    <property type="evidence" value="ECO:0007669"/>
    <property type="project" value="TreeGrafter"/>
</dbReference>
<keyword evidence="3" id="KW-0067">ATP-binding</keyword>
<feature type="region of interest" description="Disordered" evidence="7">
    <location>
        <begin position="1168"/>
        <end position="1199"/>
    </location>
</feature>
<dbReference type="InterPro" id="IPR003959">
    <property type="entry name" value="ATPase_AAA_core"/>
</dbReference>
<dbReference type="GO" id="GO:0042393">
    <property type="term" value="F:histone binding"/>
    <property type="evidence" value="ECO:0007669"/>
    <property type="project" value="TreeGrafter"/>
</dbReference>
<feature type="domain" description="Bromo" evidence="8">
    <location>
        <begin position="1321"/>
        <end position="1383"/>
    </location>
</feature>
<dbReference type="EMBL" id="GEEE01019395">
    <property type="protein sequence ID" value="JAP43830.1"/>
    <property type="molecule type" value="Transcribed_RNA"/>
</dbReference>
<dbReference type="InterPro" id="IPR041569">
    <property type="entry name" value="AAA_lid_3"/>
</dbReference>
<feature type="compositionally biased region" description="Basic residues" evidence="7">
    <location>
        <begin position="170"/>
        <end position="197"/>
    </location>
</feature>
<dbReference type="SUPFAM" id="SSF47370">
    <property type="entry name" value="Bromodomain"/>
    <property type="match status" value="1"/>
</dbReference>
<evidence type="ECO:0000256" key="1">
    <source>
        <dbReference type="ARBA" id="ARBA00006914"/>
    </source>
</evidence>
<feature type="region of interest" description="Disordered" evidence="7">
    <location>
        <begin position="1248"/>
        <end position="1270"/>
    </location>
</feature>
<dbReference type="Gene3D" id="1.10.8.60">
    <property type="match status" value="1"/>
</dbReference>
<dbReference type="Gene3D" id="1.20.920.10">
    <property type="entry name" value="Bromodomain-like"/>
    <property type="match status" value="1"/>
</dbReference>
<dbReference type="PROSITE" id="PS50014">
    <property type="entry name" value="BROMODOMAIN_2"/>
    <property type="match status" value="1"/>
</dbReference>
<dbReference type="GO" id="GO:0005524">
    <property type="term" value="F:ATP binding"/>
    <property type="evidence" value="ECO:0007669"/>
    <property type="project" value="UniProtKB-KW"/>
</dbReference>
<dbReference type="PANTHER" id="PTHR23069:SF0">
    <property type="entry name" value="TAT-BINDING HOMOLOG 7"/>
    <property type="match status" value="1"/>
</dbReference>
<dbReference type="InterPro" id="IPR003960">
    <property type="entry name" value="ATPase_AAA_CS"/>
</dbReference>
<dbReference type="InterPro" id="IPR045199">
    <property type="entry name" value="ATAD2-like"/>
</dbReference>
<evidence type="ECO:0000256" key="6">
    <source>
        <dbReference type="SAM" id="Coils"/>
    </source>
</evidence>
<evidence type="ECO:0000256" key="2">
    <source>
        <dbReference type="ARBA" id="ARBA00022741"/>
    </source>
</evidence>
<feature type="compositionally biased region" description="Basic and acidic residues" evidence="7">
    <location>
        <begin position="1248"/>
        <end position="1258"/>
    </location>
</feature>
<sequence length="1676" mass="184976">MVLSRRHWKTRASLPRFLPANLQQSPPPNSTSPTKSPPLTSSPPSDWRPRRPGRPPKRRHFKSLPVSRPQEGTPESKVISAAQQENTVLLSPSIELSQCSQEPARVATPSTSPPSLPDFTQTRSRTASVPPPPSLSKAEDLSAVDEDEDNDEVENGDSSESQDSSQHGYGRVRRLKRKLVRKRSRSVRMAAHMRRITRSSVAPARRLIRALQSHDDATDEAGAESEHPKNDLDRNDAAVVYSLRPRRVSVPSPQSASPPRLRKRVRLEEPSYSSNGTKREDEEGDEDDDNAGQRRYPMRNRRHTDVYQVECHPHGHPRDWFAGTGYKERRRSRRCRRRRRRRDSRSIWPRAHDTSSTSSSCSSDSSSYGENGGHGLHKGCFTPAVSNAGLVDMDELRFERRRSKSLLHSRSELMPINIKPKDLESGPLRDRLVAGTTLTDIEPMTMDTNITFEDVGGLQAQIRSLQESVLLPLVYPEVFEGFGIEPPRGVLFYGPPGTGKTLLARALANECTRMASAGTGPTHLTSAGQTARPVAFFMRKGADCLSKWVGESERQLRLLFDQAYRMRPSIIFFDEIDGLAPVRSSRQDQIHSSIVSTLLSLMDGLDRRAEVVVIGATNRPDAIDPALRRPGRFDREFAFSLPNEPVRRRILEIHTAKWKPPPSAELLRELARLTVGYCGADLKGLATEACLCCLRRQYPQVYQSKLKLKLDTSYLVVDRSDWLIALRHIRPASLRAELDVGSAASPASVALASTSRRALPSARTDCGGARGDVPQGPLQVLLAPLVDQLAIRITRALLGRNIPPPTPPLLSPERPPQAATPRSATADLDSTGRSEKVVWRQAPEACNYDEEREAAGDGCGQHICEDDAVCPRTHSALLSTLSLATSPVLIKQLLVDDSLHPSVFPAVWRRLESVEVFTINLASLFAASASGDSCVVTSISQILGAAQRALANQREVDPTEMVDGDSSHGHCGVANTTLGVVLFIPRIDRLFNRLPNLAAFYLIDRLIELTATSSGSQVVCDFGGSSPTGRRLVLVATFRWPRNPPASDTVLNSVSKTSPLTIRLPQSALSPRSHPQPSESVVCNGHASPRVIARIRQQQQTAEVPSPGSRFRKPPALKSAPLPPPPSDWLCPALEASTQPISTPSALSPLAASHRCLPTFMRPLHRTGVNFRPPPFSSTATTEGALDEEPESPRRSGNAADASAAYMRCLFRFPYLELISFEPPQDYQRSLYFRPLFFDWLEPTLRESTDEKRTDQRRPPTPQPICSASNSASVDALANRSLSQAEIAELRRQHETLQRQLRVVMRRVVAQLARDRRFTVFTRPVQADEAPDYFEVISTPMDLGVVRDKIDAREYSTVESFKADLKLIYSNALEYNPPNVPRSREIRARAFEFWDAIEIILAEELNPPDLEDMCAAAAKACELHASQQQQHTPETSAGNTCKSAAVVAPNKPPPLPLPLGPRYSRRLHSLKRAEGEQPILDDDDVYQLLNPRQRHMSPTKPVRPTSPAVVSDSALRPNPAEENIEASEEAVSVEHTALPPSKATEVAPSQQKTVSCVRSRRVSHSTDHEVSGLLGTNSGTTAGVDVVAAAAMAAMQSQLEKTCLATRGWSVDQLISLHCDLFHVLADIHPTSNLDLPGLVTRLSKVLSRHQEIVSRTTYDDFEISPVPCSSPPLLQ</sequence>
<feature type="compositionally biased region" description="Pro residues" evidence="7">
    <location>
        <begin position="803"/>
        <end position="815"/>
    </location>
</feature>
<dbReference type="SMART" id="SM00297">
    <property type="entry name" value="BROMO"/>
    <property type="match status" value="1"/>
</dbReference>
<feature type="compositionally biased region" description="Basic residues" evidence="7">
    <location>
        <begin position="50"/>
        <end position="62"/>
    </location>
</feature>
<dbReference type="GO" id="GO:0006337">
    <property type="term" value="P:nucleosome disassembly"/>
    <property type="evidence" value="ECO:0007669"/>
    <property type="project" value="TreeGrafter"/>
</dbReference>
<feature type="region of interest" description="Disordered" evidence="7">
    <location>
        <begin position="1"/>
        <end position="201"/>
    </location>
</feature>
<feature type="compositionally biased region" description="Basic residues" evidence="7">
    <location>
        <begin position="1"/>
        <end position="10"/>
    </location>
</feature>
<dbReference type="Pfam" id="PF00004">
    <property type="entry name" value="AAA"/>
    <property type="match status" value="1"/>
</dbReference>
<evidence type="ECO:0000256" key="4">
    <source>
        <dbReference type="ARBA" id="ARBA00023117"/>
    </source>
</evidence>
<evidence type="ECO:0000256" key="7">
    <source>
        <dbReference type="SAM" id="MobiDB-lite"/>
    </source>
</evidence>
<dbReference type="PROSITE" id="PS00674">
    <property type="entry name" value="AAA"/>
    <property type="match status" value="1"/>
</dbReference>
<feature type="coiled-coil region" evidence="6">
    <location>
        <begin position="1280"/>
        <end position="1307"/>
    </location>
</feature>
<feature type="compositionally biased region" description="Low complexity" evidence="7">
    <location>
        <begin position="239"/>
        <end position="259"/>
    </location>
</feature>
<dbReference type="GO" id="GO:0045815">
    <property type="term" value="P:transcription initiation-coupled chromatin remodeling"/>
    <property type="evidence" value="ECO:0007669"/>
    <property type="project" value="TreeGrafter"/>
</dbReference>
<feature type="compositionally biased region" description="Basic residues" evidence="7">
    <location>
        <begin position="331"/>
        <end position="343"/>
    </location>
</feature>
<dbReference type="InterPro" id="IPR001487">
    <property type="entry name" value="Bromodomain"/>
</dbReference>
<protein>
    <submittedName>
        <fullName evidence="9">ATPase family AAA domain-containing protein 2B</fullName>
    </submittedName>
</protein>
<feature type="region of interest" description="Disordered" evidence="7">
    <location>
        <begin position="214"/>
        <end position="301"/>
    </location>
</feature>